<evidence type="ECO:0000256" key="6">
    <source>
        <dbReference type="SAM" id="Phobius"/>
    </source>
</evidence>
<evidence type="ECO:0000256" key="5">
    <source>
        <dbReference type="SAM" id="MobiDB-lite"/>
    </source>
</evidence>
<feature type="transmembrane region" description="Helical" evidence="6">
    <location>
        <begin position="488"/>
        <end position="509"/>
    </location>
</feature>
<keyword evidence="4 6" id="KW-0472">Membrane</keyword>
<feature type="transmembrane region" description="Helical" evidence="6">
    <location>
        <begin position="74"/>
        <end position="95"/>
    </location>
</feature>
<evidence type="ECO:0000259" key="8">
    <source>
        <dbReference type="Pfam" id="PF23262"/>
    </source>
</evidence>
<protein>
    <recommendedName>
        <fullName evidence="10">Nodulin-like domain-containing protein</fullName>
    </recommendedName>
</protein>
<proteinExistence type="predicted"/>
<evidence type="ECO:0000259" key="7">
    <source>
        <dbReference type="Pfam" id="PF06813"/>
    </source>
</evidence>
<dbReference type="Gene3D" id="1.20.1250.20">
    <property type="entry name" value="MFS general substrate transporter like domains"/>
    <property type="match status" value="2"/>
</dbReference>
<feature type="domain" description="Nodulin-like" evidence="7">
    <location>
        <begin position="5"/>
        <end position="179"/>
    </location>
</feature>
<dbReference type="EMBL" id="HBIJ01017073">
    <property type="protein sequence ID" value="CAE0370589.1"/>
    <property type="molecule type" value="Transcribed_RNA"/>
</dbReference>
<dbReference type="InterPro" id="IPR010658">
    <property type="entry name" value="Nodulin-like"/>
</dbReference>
<evidence type="ECO:0000256" key="4">
    <source>
        <dbReference type="ARBA" id="ARBA00023136"/>
    </source>
</evidence>
<dbReference type="GO" id="GO:0016020">
    <property type="term" value="C:membrane"/>
    <property type="evidence" value="ECO:0007669"/>
    <property type="project" value="UniProtKB-SubCell"/>
</dbReference>
<feature type="domain" description="NFD4 C-terminal" evidence="8">
    <location>
        <begin position="304"/>
        <end position="515"/>
    </location>
</feature>
<evidence type="ECO:0008006" key="10">
    <source>
        <dbReference type="Google" id="ProtNLM"/>
    </source>
</evidence>
<evidence type="ECO:0000256" key="3">
    <source>
        <dbReference type="ARBA" id="ARBA00022989"/>
    </source>
</evidence>
<name>A0A7S3K327_9STRA</name>
<dbReference type="InterPro" id="IPR056555">
    <property type="entry name" value="NFD4_C"/>
</dbReference>
<feature type="region of interest" description="Disordered" evidence="5">
    <location>
        <begin position="272"/>
        <end position="295"/>
    </location>
</feature>
<dbReference type="AlphaFoldDB" id="A0A7S3K327"/>
<organism evidence="9">
    <name type="scientific">Aureoumbra lagunensis</name>
    <dbReference type="NCBI Taxonomy" id="44058"/>
    <lineage>
        <taxon>Eukaryota</taxon>
        <taxon>Sar</taxon>
        <taxon>Stramenopiles</taxon>
        <taxon>Ochrophyta</taxon>
        <taxon>Pelagophyceae</taxon>
        <taxon>Pelagomonadales</taxon>
        <taxon>Aureoumbra</taxon>
    </lineage>
</organism>
<feature type="transmembrane region" description="Helical" evidence="6">
    <location>
        <begin position="404"/>
        <end position="427"/>
    </location>
</feature>
<feature type="transmembrane region" description="Helical" evidence="6">
    <location>
        <begin position="379"/>
        <end position="398"/>
    </location>
</feature>
<dbReference type="PANTHER" id="PTHR21576:SF158">
    <property type="entry name" value="RIBOSOMAL RNA-PROCESSING PROTEIN 12-LIKE CONSERVED DOMAIN-CONTAINING PROTEIN"/>
    <property type="match status" value="1"/>
</dbReference>
<feature type="transmembrane region" description="Helical" evidence="6">
    <location>
        <begin position="12"/>
        <end position="31"/>
    </location>
</feature>
<accession>A0A7S3K327</accession>
<feature type="transmembrane region" description="Helical" evidence="6">
    <location>
        <begin position="219"/>
        <end position="239"/>
    </location>
</feature>
<dbReference type="SUPFAM" id="SSF103473">
    <property type="entry name" value="MFS general substrate transporter"/>
    <property type="match status" value="1"/>
</dbReference>
<feature type="transmembrane region" description="Helical" evidence="6">
    <location>
        <begin position="101"/>
        <end position="127"/>
    </location>
</feature>
<gene>
    <name evidence="9" type="ORF">ALAG00032_LOCUS11368</name>
</gene>
<dbReference type="InterPro" id="IPR036259">
    <property type="entry name" value="MFS_trans_sf"/>
</dbReference>
<evidence type="ECO:0000313" key="9">
    <source>
        <dbReference type="EMBL" id="CAE0370589.1"/>
    </source>
</evidence>
<dbReference type="Pfam" id="PF06813">
    <property type="entry name" value="Nodulin-like"/>
    <property type="match status" value="1"/>
</dbReference>
<sequence>MKRDRWHVLESALLTIVASGTVYAFGAYSSALKKKLEISQTALDISSLASNVGNYNGLPGFICDQIGSVKSAKVGAYCIGLGYGALWLLVAYGSLRGRSAAIAVCFCNFVWGFGSGLIDVACIAVCVKLFPDQRGRVVGLLKSLYGLASSLIVLFAAYLVGSITFIGVLALLAFTLPLVNASGLSLSNYTELNQLEEDNDDIIPDTEASARLNKIIRRVFLLASCTGSVATAAVIAPTIFKQSKVLDLAVAIGVVLGLFFVSHRENTTNKKNIQQTPLMSHAQQPETTKENTLAGTQDATPYQALRRIELWLALAAIVPSAGQGLMVINNAGQILAARNATSATQSVAVALISVANCLGRLGTGFAADRIATYGKPRTALLVLTALVGCFAMLVLYISRVNIGGALLGVIIAGASYGALWTLLPTITSDLFGLQRFASNYMLCLPFIILASLLFSTVLAATVYSDHTNDDDDSNDDDNTCTGAACYDLTFLITAGCCLFGAVIASFLVVKTKYLYEFR</sequence>
<feature type="transmembrane region" description="Helical" evidence="6">
    <location>
        <begin position="245"/>
        <end position="262"/>
    </location>
</feature>
<evidence type="ECO:0000256" key="2">
    <source>
        <dbReference type="ARBA" id="ARBA00022692"/>
    </source>
</evidence>
<keyword evidence="3 6" id="KW-1133">Transmembrane helix</keyword>
<keyword evidence="2 6" id="KW-0812">Transmembrane</keyword>
<reference evidence="9" key="1">
    <citation type="submission" date="2021-01" db="EMBL/GenBank/DDBJ databases">
        <authorList>
            <person name="Corre E."/>
            <person name="Pelletier E."/>
            <person name="Niang G."/>
            <person name="Scheremetjew M."/>
            <person name="Finn R."/>
            <person name="Kale V."/>
            <person name="Holt S."/>
            <person name="Cochrane G."/>
            <person name="Meng A."/>
            <person name="Brown T."/>
            <person name="Cohen L."/>
        </authorList>
    </citation>
    <scope>NUCLEOTIDE SEQUENCE</scope>
    <source>
        <strain evidence="9">CCMP1510</strain>
    </source>
</reference>
<evidence type="ECO:0000256" key="1">
    <source>
        <dbReference type="ARBA" id="ARBA00004141"/>
    </source>
</evidence>
<feature type="transmembrane region" description="Helical" evidence="6">
    <location>
        <begin position="439"/>
        <end position="463"/>
    </location>
</feature>
<dbReference type="PANTHER" id="PTHR21576">
    <property type="entry name" value="UNCHARACTERIZED NODULIN-LIKE PROTEIN"/>
    <property type="match status" value="1"/>
</dbReference>
<comment type="subcellular location">
    <subcellularLocation>
        <location evidence="1">Membrane</location>
        <topology evidence="1">Multi-pass membrane protein</topology>
    </subcellularLocation>
</comment>
<dbReference type="Pfam" id="PF23262">
    <property type="entry name" value="NFD4_C"/>
    <property type="match status" value="1"/>
</dbReference>